<dbReference type="Proteomes" id="UP000625631">
    <property type="component" value="Unassembled WGS sequence"/>
</dbReference>
<evidence type="ECO:0000259" key="2">
    <source>
        <dbReference type="Pfam" id="PF18962"/>
    </source>
</evidence>
<keyword evidence="1" id="KW-0732">Signal</keyword>
<dbReference type="RefSeq" id="WP_198076542.1">
    <property type="nucleotide sequence ID" value="NZ_JAEDAE010000010.1"/>
</dbReference>
<accession>A0ABS0QCJ4</accession>
<feature type="domain" description="Secretion system C-terminal sorting" evidence="2">
    <location>
        <begin position="505"/>
        <end position="566"/>
    </location>
</feature>
<evidence type="ECO:0000256" key="1">
    <source>
        <dbReference type="SAM" id="SignalP"/>
    </source>
</evidence>
<evidence type="ECO:0000313" key="3">
    <source>
        <dbReference type="EMBL" id="MBH8559946.1"/>
    </source>
</evidence>
<gene>
    <name evidence="3" type="ORF">I7X13_17935</name>
</gene>
<proteinExistence type="predicted"/>
<dbReference type="Pfam" id="PF18962">
    <property type="entry name" value="Por_Secre_tail"/>
    <property type="match status" value="1"/>
</dbReference>
<organism evidence="3 4">
    <name type="scientific">Hymenobacter negativus</name>
    <dbReference type="NCBI Taxonomy" id="2795026"/>
    <lineage>
        <taxon>Bacteria</taxon>
        <taxon>Pseudomonadati</taxon>
        <taxon>Bacteroidota</taxon>
        <taxon>Cytophagia</taxon>
        <taxon>Cytophagales</taxon>
        <taxon>Hymenobacteraceae</taxon>
        <taxon>Hymenobacter</taxon>
    </lineage>
</organism>
<dbReference type="InterPro" id="IPR026444">
    <property type="entry name" value="Secre_tail"/>
</dbReference>
<evidence type="ECO:0000313" key="4">
    <source>
        <dbReference type="Proteomes" id="UP000625631"/>
    </source>
</evidence>
<protein>
    <submittedName>
        <fullName evidence="3">T9SS type A sorting domain-containing protein</fullName>
    </submittedName>
</protein>
<dbReference type="EMBL" id="JAEDAE010000010">
    <property type="protein sequence ID" value="MBH8559946.1"/>
    <property type="molecule type" value="Genomic_DNA"/>
</dbReference>
<dbReference type="SUPFAM" id="SSF69322">
    <property type="entry name" value="Tricorn protease domain 2"/>
    <property type="match status" value="1"/>
</dbReference>
<comment type="caution">
    <text evidence="3">The sequence shown here is derived from an EMBL/GenBank/DDBJ whole genome shotgun (WGS) entry which is preliminary data.</text>
</comment>
<reference evidence="3 4" key="1">
    <citation type="submission" date="2020-12" db="EMBL/GenBank/DDBJ databases">
        <title>Hymenobacter sp.</title>
        <authorList>
            <person name="Kim M.K."/>
        </authorList>
    </citation>
    <scope>NUCLEOTIDE SEQUENCE [LARGE SCALE GENOMIC DNA]</scope>
    <source>
        <strain evidence="3 4">BT442</strain>
    </source>
</reference>
<name>A0ABS0QCJ4_9BACT</name>
<feature type="chain" id="PRO_5045716070" evidence="1">
    <location>
        <begin position="26"/>
        <end position="574"/>
    </location>
</feature>
<feature type="signal peptide" evidence="1">
    <location>
        <begin position="1"/>
        <end position="25"/>
    </location>
</feature>
<sequence length="574" mass="57123">MHTFTRCLRALSCLGLLAAPCLAHAQAQTWQWATAPTAILDQSTGLGGSSISAIAHDAAGNTVVAGQFYGTFTLGTTTLTSAGYSDVFVAKISPSGEWLQAVRAGGTGEDVISALKLDAAGNAVVAGNFGHLITGGTATFGATTLTAAGTTGSSDAFVATLSPGGQWLQALRAGGTGTDYISALALDAAGNAVVLGSFSGSGTLGTATLSAPAGTVQLFVAKLNLSTGTWTPLNQGTSLYSAQAGSLALDAAGNAVISGTYGISLTLGSTTLMSTTRGGGPFVARLSASGQWTQAVQPVQSPSNSAPPSAINSLAVDAAGTVTVLGTLIEGTTFGNTTLTSVGSYDIFVAKLDAAGQWTQAVRAGGLANDIANSLVLDAAGNAIVTGLFGTYGGFSPSPDATFGPITLTTAGAYDAFVAKLSPSGQWLQAMRAGGTGSDGAGAVLVDAAGNITVAGGCTGTADFGATSLTSASIYSRAFVAQLGPVTNATASRTATPAEIFTLSPNPTTDAVRLTWPETSVSVRPVQVLDALGREVRRQELPARTNTITLNVAGLTPGLYMVRCGAAASRLQVE</sequence>
<dbReference type="PANTHER" id="PTHR35580:SF1">
    <property type="entry name" value="PHYTASE-LIKE DOMAIN-CONTAINING PROTEIN"/>
    <property type="match status" value="1"/>
</dbReference>
<dbReference type="InterPro" id="IPR052918">
    <property type="entry name" value="Motility_Chemotaxis_Reg"/>
</dbReference>
<dbReference type="PANTHER" id="PTHR35580">
    <property type="entry name" value="CELL SURFACE GLYCOPROTEIN (S-LAYER PROTEIN)-LIKE PROTEIN"/>
    <property type="match status" value="1"/>
</dbReference>
<dbReference type="NCBIfam" id="TIGR04183">
    <property type="entry name" value="Por_Secre_tail"/>
    <property type="match status" value="1"/>
</dbReference>
<keyword evidence="4" id="KW-1185">Reference proteome</keyword>